<proteinExistence type="predicted"/>
<dbReference type="Gene3D" id="3.20.20.30">
    <property type="entry name" value="Luciferase-like domain"/>
    <property type="match status" value="1"/>
</dbReference>
<dbReference type="InterPro" id="IPR011251">
    <property type="entry name" value="Luciferase-like_dom"/>
</dbReference>
<dbReference type="InterPro" id="IPR019921">
    <property type="entry name" value="Lucif-like_OxRdtase_Rv2161c"/>
</dbReference>
<dbReference type="InterPro" id="IPR036661">
    <property type="entry name" value="Luciferase-like_sf"/>
</dbReference>
<dbReference type="EMBL" id="JAODWD010000002">
    <property type="protein sequence ID" value="MCT7658660.1"/>
    <property type="molecule type" value="Genomic_DNA"/>
</dbReference>
<reference evidence="3" key="1">
    <citation type="submission" date="2023-07" db="EMBL/GenBank/DDBJ databases">
        <authorList>
            <person name="Deng Y."/>
            <person name="Zhang Y.-Q."/>
        </authorList>
    </citation>
    <scope>NUCLEOTIDE SEQUENCE [LARGE SCALE GENOMIC DNA]</scope>
    <source>
        <strain evidence="3">CPCC 205710</strain>
    </source>
</reference>
<organism evidence="2 3">
    <name type="scientific">Mycobacterium deserti</name>
    <dbReference type="NCBI Taxonomy" id="2978347"/>
    <lineage>
        <taxon>Bacteria</taxon>
        <taxon>Bacillati</taxon>
        <taxon>Actinomycetota</taxon>
        <taxon>Actinomycetes</taxon>
        <taxon>Mycobacteriales</taxon>
        <taxon>Mycobacteriaceae</taxon>
        <taxon>Mycobacterium</taxon>
    </lineage>
</organism>
<accession>A0ABT2MB70</accession>
<feature type="domain" description="Luciferase-like" evidence="1">
    <location>
        <begin position="18"/>
        <end position="227"/>
    </location>
</feature>
<evidence type="ECO:0000313" key="3">
    <source>
        <dbReference type="Proteomes" id="UP001206639"/>
    </source>
</evidence>
<dbReference type="PANTHER" id="PTHR43244:SF2">
    <property type="entry name" value="CONSERVED HYPOTHETICAL ALANINE AND PROLINE-RICH PROTEIN"/>
    <property type="match status" value="1"/>
</dbReference>
<evidence type="ECO:0000313" key="2">
    <source>
        <dbReference type="EMBL" id="MCT7658660.1"/>
    </source>
</evidence>
<evidence type="ECO:0000259" key="1">
    <source>
        <dbReference type="Pfam" id="PF00296"/>
    </source>
</evidence>
<dbReference type="RefSeq" id="WP_260992698.1">
    <property type="nucleotide sequence ID" value="NZ_JAODWD010000002.1"/>
</dbReference>
<dbReference type="SUPFAM" id="SSF51679">
    <property type="entry name" value="Bacterial luciferase-like"/>
    <property type="match status" value="1"/>
</dbReference>
<sequence>MRFGVCSFITDEGLRPDRLAAALEQRGFDSLYVSEHTHYPVAAPPPPDTDLPPRDYLRSLDPFVALTAAAMATERLTLGTGIALVVQRDPIILAKEVASLDVLSGGRFQLGIGAGWLREEMVNHDTDPKTRMALMRERVLAMKQIWTHERADFHGQFVSFGPIYSWPKPVQRPHVPILVGGNGPTVFDRVLEYGDGWAPNLVGPPESLVADIAQLRRRGVDVGRDALPVTLIGADRRGFDSSEKTIAPLNKRELAVLAEGGVDECVFFRDAGLDADAALAYLDRLVDLTEEFRDPPLREP</sequence>
<comment type="caution">
    <text evidence="2">The sequence shown here is derived from an EMBL/GenBank/DDBJ whole genome shotgun (WGS) entry which is preliminary data.</text>
</comment>
<dbReference type="PANTHER" id="PTHR43244">
    <property type="match status" value="1"/>
</dbReference>
<gene>
    <name evidence="2" type="ORF">N4S67_09525</name>
</gene>
<name>A0ABT2MB70_9MYCO</name>
<dbReference type="Proteomes" id="UP001206639">
    <property type="component" value="Unassembled WGS sequence"/>
</dbReference>
<protein>
    <submittedName>
        <fullName evidence="2">LLM class F420-dependent oxidoreductase</fullName>
    </submittedName>
</protein>
<dbReference type="Pfam" id="PF00296">
    <property type="entry name" value="Bac_luciferase"/>
    <property type="match status" value="1"/>
</dbReference>
<dbReference type="InterPro" id="IPR050564">
    <property type="entry name" value="F420-G6PD/mer"/>
</dbReference>
<keyword evidence="3" id="KW-1185">Reference proteome</keyword>
<dbReference type="NCBIfam" id="TIGR03619">
    <property type="entry name" value="F420_Rv2161c"/>
    <property type="match status" value="1"/>
</dbReference>